<dbReference type="AlphaFoldDB" id="A0A9D1MNH6"/>
<reference evidence="3" key="2">
    <citation type="journal article" date="2021" name="PeerJ">
        <title>Extensive microbial diversity within the chicken gut microbiome revealed by metagenomics and culture.</title>
        <authorList>
            <person name="Gilroy R."/>
            <person name="Ravi A."/>
            <person name="Getino M."/>
            <person name="Pursley I."/>
            <person name="Horton D.L."/>
            <person name="Alikhan N.F."/>
            <person name="Baker D."/>
            <person name="Gharbi K."/>
            <person name="Hall N."/>
            <person name="Watson M."/>
            <person name="Adriaenssens E.M."/>
            <person name="Foster-Nyarko E."/>
            <person name="Jarju S."/>
            <person name="Secka A."/>
            <person name="Antonio M."/>
            <person name="Oren A."/>
            <person name="Chaudhuri R.R."/>
            <person name="La Ragione R."/>
            <person name="Hildebrand F."/>
            <person name="Pallen M.J."/>
        </authorList>
    </citation>
    <scope>NUCLEOTIDE SEQUENCE</scope>
    <source>
        <strain evidence="3">9366</strain>
    </source>
</reference>
<evidence type="ECO:0000256" key="1">
    <source>
        <dbReference type="SAM" id="MobiDB-lite"/>
    </source>
</evidence>
<dbReference type="Proteomes" id="UP000824145">
    <property type="component" value="Unassembled WGS sequence"/>
</dbReference>
<dbReference type="GO" id="GO:0015234">
    <property type="term" value="F:thiamine transmembrane transporter activity"/>
    <property type="evidence" value="ECO:0007669"/>
    <property type="project" value="InterPro"/>
</dbReference>
<evidence type="ECO:0000313" key="4">
    <source>
        <dbReference type="Proteomes" id="UP000824145"/>
    </source>
</evidence>
<keyword evidence="2" id="KW-0812">Transmembrane</keyword>
<feature type="transmembrane region" description="Helical" evidence="2">
    <location>
        <begin position="209"/>
        <end position="231"/>
    </location>
</feature>
<feature type="transmembrane region" description="Helical" evidence="2">
    <location>
        <begin position="243"/>
        <end position="260"/>
    </location>
</feature>
<comment type="caution">
    <text evidence="3">The sequence shown here is derived from an EMBL/GenBank/DDBJ whole genome shotgun (WGS) entry which is preliminary data.</text>
</comment>
<dbReference type="Gene3D" id="1.10.1760.20">
    <property type="match status" value="1"/>
</dbReference>
<feature type="transmembrane region" description="Helical" evidence="2">
    <location>
        <begin position="126"/>
        <end position="151"/>
    </location>
</feature>
<feature type="transmembrane region" description="Helical" evidence="2">
    <location>
        <begin position="397"/>
        <end position="416"/>
    </location>
</feature>
<feature type="transmembrane region" description="Helical" evidence="2">
    <location>
        <begin position="266"/>
        <end position="286"/>
    </location>
</feature>
<name>A0A9D1MNH6_9FIRM</name>
<evidence type="ECO:0000256" key="2">
    <source>
        <dbReference type="SAM" id="Phobius"/>
    </source>
</evidence>
<sequence length="467" mass="50013">MPIEGMYWEYSHTEDINGDVIECVQGSEEEYPNAEVRAYTVALNGTEVVVTDENGESVFDGAYIVKETDDERTTDYTMENGTMVSSISSIDGGNVAQLKVSNGSNTYVFTTFISTAYESDVNFDSVLGITICVGLILLGAMIVQNILLFIFAKDKVKASIFASIAVIFLYLIAAVIANVVTEVNTIDEDTGQNSFQDGNDGLIAENADYPGIIAGVTIAIFVVLLGLLLIDRKKVKARSHTQAIVYAALSVGLATGLSYIKLFDAPYGGSITLFSLLPIALYSYMFGIRRGTLAGFAFSLLQLLQNPWIVHPVQFLLDYIIPFSVVGTCGGLFKPLFERVQALSPAAKASLSLSCGIALGVILRYIFHLISGAVYFGSYAAGYGIADEWLYSAAYNALYVFPDGAISLAGGLLLMFSASFRAQIDRVTAAFKKGGRKLVPAACAAQAVSEPTQTVSDPAKTGETSSD</sequence>
<dbReference type="InterPro" id="IPR012651">
    <property type="entry name" value="Thia_Transptr_ThiT"/>
</dbReference>
<dbReference type="EMBL" id="DVNJ01000032">
    <property type="protein sequence ID" value="HIU63376.1"/>
    <property type="molecule type" value="Genomic_DNA"/>
</dbReference>
<feature type="transmembrane region" description="Helical" evidence="2">
    <location>
        <begin position="349"/>
        <end position="377"/>
    </location>
</feature>
<proteinExistence type="predicted"/>
<keyword evidence="2" id="KW-1133">Transmembrane helix</keyword>
<feature type="transmembrane region" description="Helical" evidence="2">
    <location>
        <begin position="158"/>
        <end position="180"/>
    </location>
</feature>
<evidence type="ECO:0000313" key="3">
    <source>
        <dbReference type="EMBL" id="HIU63376.1"/>
    </source>
</evidence>
<protein>
    <submittedName>
        <fullName evidence="3">Energy-coupled thiamine transporter ThiT</fullName>
    </submittedName>
</protein>
<reference evidence="3" key="1">
    <citation type="submission" date="2020-10" db="EMBL/GenBank/DDBJ databases">
        <authorList>
            <person name="Gilroy R."/>
        </authorList>
    </citation>
    <scope>NUCLEOTIDE SEQUENCE</scope>
    <source>
        <strain evidence="3">9366</strain>
    </source>
</reference>
<gene>
    <name evidence="3" type="ORF">IAB07_06385</name>
</gene>
<dbReference type="GO" id="GO:0005886">
    <property type="term" value="C:plasma membrane"/>
    <property type="evidence" value="ECO:0007669"/>
    <property type="project" value="InterPro"/>
</dbReference>
<feature type="compositionally biased region" description="Polar residues" evidence="1">
    <location>
        <begin position="449"/>
        <end position="467"/>
    </location>
</feature>
<keyword evidence="2" id="KW-0472">Membrane</keyword>
<organism evidence="3 4">
    <name type="scientific">Candidatus Caccalectryoclostridium excrementigallinarum</name>
    <dbReference type="NCBI Taxonomy" id="2840710"/>
    <lineage>
        <taxon>Bacteria</taxon>
        <taxon>Bacillati</taxon>
        <taxon>Bacillota</taxon>
        <taxon>Clostridia</taxon>
        <taxon>Christensenellales</taxon>
        <taxon>Christensenellaceae</taxon>
        <taxon>Christensenellaceae incertae sedis</taxon>
        <taxon>Candidatus Caccalectryoclostridium</taxon>
    </lineage>
</organism>
<feature type="region of interest" description="Disordered" evidence="1">
    <location>
        <begin position="446"/>
        <end position="467"/>
    </location>
</feature>
<dbReference type="Pfam" id="PF09515">
    <property type="entry name" value="Thia_YuaJ"/>
    <property type="match status" value="1"/>
</dbReference>
<accession>A0A9D1MNH6</accession>